<feature type="transmembrane region" description="Helical" evidence="2">
    <location>
        <begin position="173"/>
        <end position="192"/>
    </location>
</feature>
<keyword evidence="2" id="KW-1133">Transmembrane helix</keyword>
<evidence type="ECO:0000256" key="2">
    <source>
        <dbReference type="SAM" id="Phobius"/>
    </source>
</evidence>
<dbReference type="RefSeq" id="XP_021017209.1">
    <property type="nucleotide sequence ID" value="XM_021161550.2"/>
</dbReference>
<gene>
    <name evidence="4" type="primary">LOC110293680</name>
</gene>
<protein>
    <submittedName>
        <fullName evidence="4">FERM domain-containing protein 3-like</fullName>
    </submittedName>
</protein>
<organism evidence="3 4">
    <name type="scientific">Mus caroli</name>
    <name type="common">Ryukyu mouse</name>
    <name type="synonym">Ricefield mouse</name>
    <dbReference type="NCBI Taxonomy" id="10089"/>
    <lineage>
        <taxon>Eukaryota</taxon>
        <taxon>Metazoa</taxon>
        <taxon>Chordata</taxon>
        <taxon>Craniata</taxon>
        <taxon>Vertebrata</taxon>
        <taxon>Euteleostomi</taxon>
        <taxon>Mammalia</taxon>
        <taxon>Eutheria</taxon>
        <taxon>Euarchontoglires</taxon>
        <taxon>Glires</taxon>
        <taxon>Rodentia</taxon>
        <taxon>Myomorpha</taxon>
        <taxon>Muroidea</taxon>
        <taxon>Muridae</taxon>
        <taxon>Murinae</taxon>
        <taxon>Mus</taxon>
        <taxon>Mus</taxon>
    </lineage>
</organism>
<dbReference type="KEGG" id="mcal:110293680"/>
<evidence type="ECO:0000313" key="3">
    <source>
        <dbReference type="Proteomes" id="UP000515126"/>
    </source>
</evidence>
<keyword evidence="3" id="KW-1185">Reference proteome</keyword>
<reference evidence="4" key="1">
    <citation type="submission" date="2025-08" db="UniProtKB">
        <authorList>
            <consortium name="RefSeq"/>
        </authorList>
    </citation>
    <scope>IDENTIFICATION</scope>
</reference>
<evidence type="ECO:0000256" key="1">
    <source>
        <dbReference type="SAM" id="MobiDB-lite"/>
    </source>
</evidence>
<sequence length="217" mass="24214">MAKCLVKIRTQRSLHLHMMNHCSSNVFVRLLKHGSKVIPRNAGAPLSKADASEHMVASSPVKGAQSAGSPSKEEDKVKEDPLILSELAYNTSASLLPTQVDDDEVDMLFDCPSRFVLEREDTDTFEDVEADENVFLMAEEEKVKEARQALSWSYSILTGRIWLNPLVKRCSRLLVVGLGLLLFVFPLVLLLVESGIDISFLFKNMNLSNFTMNTTVL</sequence>
<proteinExistence type="predicted"/>
<evidence type="ECO:0000313" key="4">
    <source>
        <dbReference type="RefSeq" id="XP_021017209.1"/>
    </source>
</evidence>
<keyword evidence="2" id="KW-0472">Membrane</keyword>
<keyword evidence="2" id="KW-0812">Transmembrane</keyword>
<accession>A0A6P5PM62</accession>
<name>A0A6P5PM62_MUSCR</name>
<feature type="region of interest" description="Disordered" evidence="1">
    <location>
        <begin position="42"/>
        <end position="77"/>
    </location>
</feature>
<dbReference type="AlphaFoldDB" id="A0A6P5PM62"/>
<dbReference type="GeneID" id="110293680"/>
<dbReference type="Proteomes" id="UP000515126">
    <property type="component" value="Chromosome 4"/>
</dbReference>